<dbReference type="FunFam" id="3.30.160.60:FF:001102">
    <property type="entry name" value="Transcription factor IIIA"/>
    <property type="match status" value="1"/>
</dbReference>
<reference evidence="16" key="3">
    <citation type="submission" date="2025-09" db="UniProtKB">
        <authorList>
            <consortium name="Ensembl"/>
        </authorList>
    </citation>
    <scope>IDENTIFICATION</scope>
</reference>
<dbReference type="PANTHER" id="PTHR46179">
    <property type="entry name" value="ZINC FINGER PROTEIN"/>
    <property type="match status" value="1"/>
</dbReference>
<dbReference type="AlphaFoldDB" id="A0AAR2JBL4"/>
<feature type="domain" description="C2H2-type" evidence="15">
    <location>
        <begin position="71"/>
        <end position="98"/>
    </location>
</feature>
<reference evidence="16" key="2">
    <citation type="submission" date="2025-08" db="UniProtKB">
        <authorList>
            <consortium name="Ensembl"/>
        </authorList>
    </citation>
    <scope>IDENTIFICATION</scope>
</reference>
<dbReference type="GO" id="GO:0003677">
    <property type="term" value="F:DNA binding"/>
    <property type="evidence" value="ECO:0007669"/>
    <property type="project" value="UniProtKB-KW"/>
</dbReference>
<feature type="domain" description="C2H2-type" evidence="15">
    <location>
        <begin position="131"/>
        <end position="160"/>
    </location>
</feature>
<keyword evidence="4" id="KW-0677">Repeat</keyword>
<evidence type="ECO:0000256" key="8">
    <source>
        <dbReference type="ARBA" id="ARBA00023015"/>
    </source>
</evidence>
<dbReference type="PANTHER" id="PTHR46179:SF1">
    <property type="entry name" value="TRANSCRIPTION FACTOR IIIA"/>
    <property type="match status" value="1"/>
</dbReference>
<keyword evidence="6" id="KW-0862">Zinc</keyword>
<dbReference type="GO" id="GO:0042254">
    <property type="term" value="P:ribosome biogenesis"/>
    <property type="evidence" value="ECO:0007669"/>
    <property type="project" value="UniProtKB-KW"/>
</dbReference>
<evidence type="ECO:0000313" key="17">
    <source>
        <dbReference type="Proteomes" id="UP001501920"/>
    </source>
</evidence>
<protein>
    <recommendedName>
        <fullName evidence="12">Transcription factor IIIA</fullName>
    </recommendedName>
</protein>
<dbReference type="PROSITE" id="PS00028">
    <property type="entry name" value="ZINC_FINGER_C2H2_1"/>
    <property type="match status" value="8"/>
</dbReference>
<dbReference type="Proteomes" id="UP001501920">
    <property type="component" value="Chromosome 24"/>
</dbReference>
<feature type="domain" description="C2H2-type" evidence="15">
    <location>
        <begin position="41"/>
        <end position="70"/>
    </location>
</feature>
<evidence type="ECO:0000256" key="4">
    <source>
        <dbReference type="ARBA" id="ARBA00022737"/>
    </source>
</evidence>
<evidence type="ECO:0000256" key="1">
    <source>
        <dbReference type="ARBA" id="ARBA00004123"/>
    </source>
</evidence>
<keyword evidence="14" id="KW-0472">Membrane</keyword>
<evidence type="ECO:0000256" key="2">
    <source>
        <dbReference type="ARBA" id="ARBA00022517"/>
    </source>
</evidence>
<evidence type="ECO:0000256" key="9">
    <source>
        <dbReference type="ARBA" id="ARBA00023125"/>
    </source>
</evidence>
<keyword evidence="14" id="KW-0812">Transmembrane</keyword>
<keyword evidence="9" id="KW-0238">DNA-binding</keyword>
<feature type="transmembrane region" description="Helical" evidence="14">
    <location>
        <begin position="312"/>
        <end position="334"/>
    </location>
</feature>
<keyword evidence="10" id="KW-0804">Transcription</keyword>
<dbReference type="InterPro" id="IPR051061">
    <property type="entry name" value="Zinc_finger_trans_reg"/>
</dbReference>
<keyword evidence="7" id="KW-0694">RNA-binding</keyword>
<dbReference type="InterPro" id="IPR036236">
    <property type="entry name" value="Znf_C2H2_sf"/>
</dbReference>
<feature type="domain" description="C2H2-type" evidence="15">
    <location>
        <begin position="278"/>
        <end position="307"/>
    </location>
</feature>
<dbReference type="Pfam" id="PF22110">
    <property type="entry name" value="TFIIIA_zf-C2H2"/>
    <property type="match status" value="1"/>
</dbReference>
<evidence type="ECO:0000313" key="16">
    <source>
        <dbReference type="Ensembl" id="ENSPNAP00000047609.1"/>
    </source>
</evidence>
<evidence type="ECO:0000256" key="6">
    <source>
        <dbReference type="ARBA" id="ARBA00022833"/>
    </source>
</evidence>
<dbReference type="Gene3D" id="3.30.160.60">
    <property type="entry name" value="Classic Zinc Finger"/>
    <property type="match status" value="8"/>
</dbReference>
<comment type="subcellular location">
    <subcellularLocation>
        <location evidence="1">Nucleus</location>
    </subcellularLocation>
</comment>
<dbReference type="GO" id="GO:0005634">
    <property type="term" value="C:nucleus"/>
    <property type="evidence" value="ECO:0007669"/>
    <property type="project" value="UniProtKB-SubCell"/>
</dbReference>
<keyword evidence="3" id="KW-0479">Metal-binding</keyword>
<feature type="domain" description="C2H2-type" evidence="15">
    <location>
        <begin position="217"/>
        <end position="245"/>
    </location>
</feature>
<name>A0AAR2JBL4_PYGNA</name>
<evidence type="ECO:0000256" key="12">
    <source>
        <dbReference type="ARBA" id="ARBA00040434"/>
    </source>
</evidence>
<keyword evidence="8" id="KW-0805">Transcription regulation</keyword>
<evidence type="ECO:0000256" key="14">
    <source>
        <dbReference type="SAM" id="Phobius"/>
    </source>
</evidence>
<evidence type="ECO:0000256" key="10">
    <source>
        <dbReference type="ARBA" id="ARBA00023163"/>
    </source>
</evidence>
<dbReference type="Ensembl" id="ENSPNAT00000060802.1">
    <property type="protein sequence ID" value="ENSPNAP00000047609.1"/>
    <property type="gene ID" value="ENSPNAG00000025199.2"/>
</dbReference>
<evidence type="ECO:0000256" key="11">
    <source>
        <dbReference type="ARBA" id="ARBA00023242"/>
    </source>
</evidence>
<evidence type="ECO:0000256" key="5">
    <source>
        <dbReference type="ARBA" id="ARBA00022771"/>
    </source>
</evidence>
<dbReference type="InterPro" id="IPR013087">
    <property type="entry name" value="Znf_C2H2_type"/>
</dbReference>
<evidence type="ECO:0000256" key="3">
    <source>
        <dbReference type="ARBA" id="ARBA00022723"/>
    </source>
</evidence>
<keyword evidence="17" id="KW-1185">Reference proteome</keyword>
<feature type="domain" description="C2H2-type" evidence="15">
    <location>
        <begin position="161"/>
        <end position="187"/>
    </location>
</feature>
<dbReference type="GeneTree" id="ENSGT00940000155647"/>
<dbReference type="FunFam" id="3.30.160.60:FF:002343">
    <property type="entry name" value="Zinc finger protein 33A"/>
    <property type="match status" value="1"/>
</dbReference>
<dbReference type="GO" id="GO:0008270">
    <property type="term" value="F:zinc ion binding"/>
    <property type="evidence" value="ECO:0007669"/>
    <property type="project" value="UniProtKB-KW"/>
</dbReference>
<dbReference type="PROSITE" id="PS50157">
    <property type="entry name" value="ZINC_FINGER_C2H2_2"/>
    <property type="match status" value="8"/>
</dbReference>
<keyword evidence="2" id="KW-0690">Ribosome biogenesis</keyword>
<reference evidence="16 17" key="1">
    <citation type="submission" date="2020-10" db="EMBL/GenBank/DDBJ databases">
        <title>Pygocentrus nattereri (red-bellied piranha) genome, fPygNat1, primary haplotype.</title>
        <authorList>
            <person name="Myers G."/>
            <person name="Meyer A."/>
            <person name="Karagic N."/>
            <person name="Pippel M."/>
            <person name="Winkler S."/>
            <person name="Tracey A."/>
            <person name="Wood J."/>
            <person name="Formenti G."/>
            <person name="Howe K."/>
            <person name="Fedrigo O."/>
            <person name="Jarvis E.D."/>
        </authorList>
    </citation>
    <scope>NUCLEOTIDE SEQUENCE [LARGE SCALE GENOMIC DNA]</scope>
</reference>
<accession>A0AAR2JBL4</accession>
<organism evidence="16 17">
    <name type="scientific">Pygocentrus nattereri</name>
    <name type="common">Red-bellied piranha</name>
    <dbReference type="NCBI Taxonomy" id="42514"/>
    <lineage>
        <taxon>Eukaryota</taxon>
        <taxon>Metazoa</taxon>
        <taxon>Chordata</taxon>
        <taxon>Craniata</taxon>
        <taxon>Vertebrata</taxon>
        <taxon>Euteleostomi</taxon>
        <taxon>Actinopterygii</taxon>
        <taxon>Neopterygii</taxon>
        <taxon>Teleostei</taxon>
        <taxon>Ostariophysi</taxon>
        <taxon>Characiformes</taxon>
        <taxon>Characoidei</taxon>
        <taxon>Pygocentrus</taxon>
    </lineage>
</organism>
<dbReference type="GO" id="GO:0003723">
    <property type="term" value="F:RNA binding"/>
    <property type="evidence" value="ECO:0007669"/>
    <property type="project" value="UniProtKB-KW"/>
</dbReference>
<evidence type="ECO:0000259" key="15">
    <source>
        <dbReference type="PROSITE" id="PS50157"/>
    </source>
</evidence>
<dbReference type="SMART" id="SM00355">
    <property type="entry name" value="ZnF_C2H2"/>
    <property type="match status" value="9"/>
</dbReference>
<sequence>LNKLTYLAGNDSQITANIVLNQANKQLNSMGERLKDPNKSFACLFSDCKASFSKSWKLEAHYCKHTGLRPFACDGCTKSFCTRYQLTRHQLSHSGERPYLCSVDGCAEAFSTSASLKNHVGRVHQNKAAQYVCNYEGCGKEFYKNKQLRAHQSEHSNLLPFECHFEGCGKKYATSQTLKRHEKVHKGYPCAEEGCPFKGRTWTEYQAHRKVEHREILQCDGCKKVFYEAWFLQKHKQFVHSGERRMFKCTKEGCQKTYTTHFNLQNHILSYHEGKRSFICSREGCGKAFAMEQSLKRHAVVHDPQKKKKVNILSFIQSTWWTCIYLMLVLYLFLEDQTEEPSKDQGFRCF</sequence>
<feature type="domain" description="C2H2-type" evidence="15">
    <location>
        <begin position="99"/>
        <end position="129"/>
    </location>
</feature>
<dbReference type="InterPro" id="IPR054599">
    <property type="entry name" value="TFIIIA_Zfn-C2H2"/>
</dbReference>
<evidence type="ECO:0000256" key="7">
    <source>
        <dbReference type="ARBA" id="ARBA00022884"/>
    </source>
</evidence>
<evidence type="ECO:0000256" key="13">
    <source>
        <dbReference type="PROSITE-ProRule" id="PRU00042"/>
    </source>
</evidence>
<keyword evidence="11" id="KW-0539">Nucleus</keyword>
<proteinExistence type="predicted"/>
<dbReference type="Pfam" id="PF00096">
    <property type="entry name" value="zf-C2H2"/>
    <property type="match status" value="3"/>
</dbReference>
<keyword evidence="5 13" id="KW-0863">Zinc-finger</keyword>
<keyword evidence="14" id="KW-1133">Transmembrane helix</keyword>
<feature type="domain" description="C2H2-type" evidence="15">
    <location>
        <begin position="247"/>
        <end position="277"/>
    </location>
</feature>
<dbReference type="SUPFAM" id="SSF57667">
    <property type="entry name" value="beta-beta-alpha zinc fingers"/>
    <property type="match status" value="7"/>
</dbReference>